<name>A0A5E4ME39_9HEMI</name>
<feature type="region of interest" description="Disordered" evidence="1">
    <location>
        <begin position="118"/>
        <end position="198"/>
    </location>
</feature>
<dbReference type="AlphaFoldDB" id="A0A5E4ME39"/>
<protein>
    <submittedName>
        <fullName evidence="2">Uncharacterized protein</fullName>
    </submittedName>
</protein>
<dbReference type="Proteomes" id="UP000325440">
    <property type="component" value="Unassembled WGS sequence"/>
</dbReference>
<dbReference type="EMBL" id="CABPRJ010000521">
    <property type="protein sequence ID" value="VVC30544.1"/>
    <property type="molecule type" value="Genomic_DNA"/>
</dbReference>
<sequence>MESRRSAGRRRSTGSAVAAMIVAAAALSATPVSGGIISGRVSAFVMSRPAPYYSTGSVTRHPIPSPEARLQRDRYDTGRPLRVNFNNYFYPYQSNYVYAGKALRPTTKTTQATVVVAAVSNPSGKTPSSPSKTAESTRPDGDNKNEKKPVAVTVVQENPKLETTTQDRTIIIAPVRPCPEGMRMGPDRNCKPNFDDPN</sequence>
<feature type="compositionally biased region" description="Basic and acidic residues" evidence="1">
    <location>
        <begin position="185"/>
        <end position="198"/>
    </location>
</feature>
<feature type="compositionally biased region" description="Low complexity" evidence="1">
    <location>
        <begin position="118"/>
        <end position="133"/>
    </location>
</feature>
<reference evidence="2 3" key="1">
    <citation type="submission" date="2019-08" db="EMBL/GenBank/DDBJ databases">
        <authorList>
            <person name="Alioto T."/>
            <person name="Alioto T."/>
            <person name="Gomez Garrido J."/>
        </authorList>
    </citation>
    <scope>NUCLEOTIDE SEQUENCE [LARGE SCALE GENOMIC DNA]</scope>
</reference>
<evidence type="ECO:0000313" key="3">
    <source>
        <dbReference type="Proteomes" id="UP000325440"/>
    </source>
</evidence>
<feature type="compositionally biased region" description="Basic and acidic residues" evidence="1">
    <location>
        <begin position="135"/>
        <end position="149"/>
    </location>
</feature>
<accession>A0A5E4ME39</accession>
<evidence type="ECO:0000313" key="2">
    <source>
        <dbReference type="EMBL" id="VVC30544.1"/>
    </source>
</evidence>
<organism evidence="2 3">
    <name type="scientific">Cinara cedri</name>
    <dbReference type="NCBI Taxonomy" id="506608"/>
    <lineage>
        <taxon>Eukaryota</taxon>
        <taxon>Metazoa</taxon>
        <taxon>Ecdysozoa</taxon>
        <taxon>Arthropoda</taxon>
        <taxon>Hexapoda</taxon>
        <taxon>Insecta</taxon>
        <taxon>Pterygota</taxon>
        <taxon>Neoptera</taxon>
        <taxon>Paraneoptera</taxon>
        <taxon>Hemiptera</taxon>
        <taxon>Sternorrhyncha</taxon>
        <taxon>Aphidomorpha</taxon>
        <taxon>Aphidoidea</taxon>
        <taxon>Aphididae</taxon>
        <taxon>Lachninae</taxon>
        <taxon>Cinara</taxon>
    </lineage>
</organism>
<keyword evidence="3" id="KW-1185">Reference proteome</keyword>
<evidence type="ECO:0000256" key="1">
    <source>
        <dbReference type="SAM" id="MobiDB-lite"/>
    </source>
</evidence>
<proteinExistence type="predicted"/>
<dbReference type="OrthoDB" id="6628036at2759"/>
<gene>
    <name evidence="2" type="ORF">CINCED_3A018334</name>
</gene>